<evidence type="ECO:0000313" key="3">
    <source>
        <dbReference type="Proteomes" id="UP001519271"/>
    </source>
</evidence>
<keyword evidence="1" id="KW-1133">Transmembrane helix</keyword>
<proteinExistence type="predicted"/>
<keyword evidence="3" id="KW-1185">Reference proteome</keyword>
<dbReference type="EMBL" id="JAGGKC010000026">
    <property type="protein sequence ID" value="MBP1920230.1"/>
    <property type="molecule type" value="Genomic_DNA"/>
</dbReference>
<dbReference type="Proteomes" id="UP001519271">
    <property type="component" value="Unassembled WGS sequence"/>
</dbReference>
<feature type="transmembrane region" description="Helical" evidence="1">
    <location>
        <begin position="95"/>
        <end position="112"/>
    </location>
</feature>
<gene>
    <name evidence="2" type="ORF">J2Z34_002741</name>
</gene>
<evidence type="ECO:0000313" key="2">
    <source>
        <dbReference type="EMBL" id="MBP1920230.1"/>
    </source>
</evidence>
<feature type="transmembrane region" description="Helical" evidence="1">
    <location>
        <begin position="39"/>
        <end position="58"/>
    </location>
</feature>
<dbReference type="InterPro" id="IPR021214">
    <property type="entry name" value="DUF2568"/>
</dbReference>
<evidence type="ECO:0000256" key="1">
    <source>
        <dbReference type="SAM" id="Phobius"/>
    </source>
</evidence>
<keyword evidence="1" id="KW-0472">Membrane</keyword>
<feature type="transmembrane region" description="Helical" evidence="1">
    <location>
        <begin position="70"/>
        <end position="89"/>
    </location>
</feature>
<evidence type="ECO:0008006" key="4">
    <source>
        <dbReference type="Google" id="ProtNLM"/>
    </source>
</evidence>
<protein>
    <recommendedName>
        <fullName evidence="4">DUF2568 domain-containing protein</fullName>
    </recommendedName>
</protein>
<dbReference type="Pfam" id="PF10823">
    <property type="entry name" value="DUF2568"/>
    <property type="match status" value="1"/>
</dbReference>
<comment type="caution">
    <text evidence="2">The sequence shown here is derived from an EMBL/GenBank/DDBJ whole genome shotgun (WGS) entry which is preliminary data.</text>
</comment>
<organism evidence="2 3">
    <name type="scientific">Youngiibacter multivorans</name>
    <dbReference type="NCBI Taxonomy" id="937251"/>
    <lineage>
        <taxon>Bacteria</taxon>
        <taxon>Bacillati</taxon>
        <taxon>Bacillota</taxon>
        <taxon>Clostridia</taxon>
        <taxon>Eubacteriales</taxon>
        <taxon>Clostridiaceae</taxon>
        <taxon>Youngiibacter</taxon>
    </lineage>
</organism>
<name>A0ABS4G6N0_9CLOT</name>
<sequence length="114" mass="12511">MIDVVKIINLGLSFIVELVALFIYGWYGYNTGTQGWQRILLAVILPATAAVFWGKYLAPNAIGRFEMPGLLIAKIAIMAVAAVMLFRMWRTMPGILFLAVAAVNLLLAVLLGQE</sequence>
<keyword evidence="1" id="KW-0812">Transmembrane</keyword>
<reference evidence="2 3" key="1">
    <citation type="submission" date="2021-03" db="EMBL/GenBank/DDBJ databases">
        <title>Genomic Encyclopedia of Type Strains, Phase IV (KMG-IV): sequencing the most valuable type-strain genomes for metagenomic binning, comparative biology and taxonomic classification.</title>
        <authorList>
            <person name="Goeker M."/>
        </authorList>
    </citation>
    <scope>NUCLEOTIDE SEQUENCE [LARGE SCALE GENOMIC DNA]</scope>
    <source>
        <strain evidence="2 3">DSM 6139</strain>
    </source>
</reference>
<accession>A0ABS4G6N0</accession>
<feature type="transmembrane region" description="Helical" evidence="1">
    <location>
        <begin position="7"/>
        <end position="27"/>
    </location>
</feature>